<evidence type="ECO:0000256" key="2">
    <source>
        <dbReference type="ARBA" id="ARBA00012512"/>
    </source>
</evidence>
<keyword evidence="4" id="KW-0274">FAD</keyword>
<keyword evidence="7" id="KW-0812">Transmembrane</keyword>
<dbReference type="GO" id="GO:0050660">
    <property type="term" value="F:flavin adenine dinucleotide binding"/>
    <property type="evidence" value="ECO:0007669"/>
    <property type="project" value="TreeGrafter"/>
</dbReference>
<keyword evidence="5" id="KW-0560">Oxidoreductase</keyword>
<dbReference type="PANTHER" id="PTHR12645:SF0">
    <property type="entry name" value="FAD-LINKED SULFHYDRYL OXIDASE ALR"/>
    <property type="match status" value="1"/>
</dbReference>
<dbReference type="PROSITE" id="PS51324">
    <property type="entry name" value="ERV_ALR"/>
    <property type="match status" value="1"/>
</dbReference>
<sequence length="152" mass="18024">MQKIPLDPKVWGPHYWFFLHTVAYTYPEFPTNVTKRKYYDLIQNMPLFIPDESMGNKMAGLLDKYPVSPYLDSRESFIRWVHFLHNKINVHLDKEEITAYQALDRYYHEYRPKHVIDYESMLARRDIVFVGIILGLVAFIIGTYGSSKTSLK</sequence>
<dbReference type="InterPro" id="IPR039799">
    <property type="entry name" value="ALR/ERV"/>
</dbReference>
<protein>
    <recommendedName>
        <fullName evidence="2">thiol oxidase</fullName>
        <ecNumber evidence="2">1.8.3.2</ecNumber>
    </recommendedName>
</protein>
<accession>A0A6C0HU48</accession>
<dbReference type="PANTHER" id="PTHR12645">
    <property type="entry name" value="ALR/ERV"/>
    <property type="match status" value="1"/>
</dbReference>
<dbReference type="AlphaFoldDB" id="A0A6C0HU48"/>
<organism evidence="9">
    <name type="scientific">viral metagenome</name>
    <dbReference type="NCBI Taxonomy" id="1070528"/>
    <lineage>
        <taxon>unclassified sequences</taxon>
        <taxon>metagenomes</taxon>
        <taxon>organismal metagenomes</taxon>
    </lineage>
</organism>
<keyword evidence="7" id="KW-0472">Membrane</keyword>
<evidence type="ECO:0000313" key="9">
    <source>
        <dbReference type="EMBL" id="QHT84042.1"/>
    </source>
</evidence>
<comment type="cofactor">
    <cofactor evidence="1">
        <name>FAD</name>
        <dbReference type="ChEBI" id="CHEBI:57692"/>
    </cofactor>
</comment>
<dbReference type="GO" id="GO:0005739">
    <property type="term" value="C:mitochondrion"/>
    <property type="evidence" value="ECO:0007669"/>
    <property type="project" value="TreeGrafter"/>
</dbReference>
<feature type="transmembrane region" description="Helical" evidence="7">
    <location>
        <begin position="127"/>
        <end position="146"/>
    </location>
</feature>
<feature type="domain" description="ERV/ALR sulfhydryl oxidase" evidence="8">
    <location>
        <begin position="4"/>
        <end position="106"/>
    </location>
</feature>
<evidence type="ECO:0000256" key="5">
    <source>
        <dbReference type="ARBA" id="ARBA00023002"/>
    </source>
</evidence>
<keyword evidence="6" id="KW-1015">Disulfide bond</keyword>
<evidence type="ECO:0000256" key="1">
    <source>
        <dbReference type="ARBA" id="ARBA00001974"/>
    </source>
</evidence>
<keyword evidence="7" id="KW-1133">Transmembrane helix</keyword>
<dbReference type="GO" id="GO:0016971">
    <property type="term" value="F:flavin-dependent sulfhydryl oxidase activity"/>
    <property type="evidence" value="ECO:0007669"/>
    <property type="project" value="InterPro"/>
</dbReference>
<dbReference type="Pfam" id="PF04777">
    <property type="entry name" value="Evr1_Alr"/>
    <property type="match status" value="1"/>
</dbReference>
<proteinExistence type="predicted"/>
<evidence type="ECO:0000256" key="3">
    <source>
        <dbReference type="ARBA" id="ARBA00022630"/>
    </source>
</evidence>
<evidence type="ECO:0000256" key="4">
    <source>
        <dbReference type="ARBA" id="ARBA00022827"/>
    </source>
</evidence>
<name>A0A6C0HU48_9ZZZZ</name>
<dbReference type="SUPFAM" id="SSF69000">
    <property type="entry name" value="FAD-dependent thiol oxidase"/>
    <property type="match status" value="1"/>
</dbReference>
<dbReference type="InterPro" id="IPR017905">
    <property type="entry name" value="ERV/ALR_sulphydryl_oxidase"/>
</dbReference>
<evidence type="ECO:0000256" key="6">
    <source>
        <dbReference type="ARBA" id="ARBA00023157"/>
    </source>
</evidence>
<reference evidence="9" key="1">
    <citation type="journal article" date="2020" name="Nature">
        <title>Giant virus diversity and host interactions through global metagenomics.</title>
        <authorList>
            <person name="Schulz F."/>
            <person name="Roux S."/>
            <person name="Paez-Espino D."/>
            <person name="Jungbluth S."/>
            <person name="Walsh D.A."/>
            <person name="Denef V.J."/>
            <person name="McMahon K.D."/>
            <person name="Konstantinidis K.T."/>
            <person name="Eloe-Fadrosh E.A."/>
            <person name="Kyrpides N.C."/>
            <person name="Woyke T."/>
        </authorList>
    </citation>
    <scope>NUCLEOTIDE SEQUENCE</scope>
    <source>
        <strain evidence="9">GVMAG-M-3300023184-16</strain>
    </source>
</reference>
<evidence type="ECO:0000259" key="8">
    <source>
        <dbReference type="PROSITE" id="PS51324"/>
    </source>
</evidence>
<dbReference type="Gene3D" id="1.20.120.310">
    <property type="entry name" value="ERV/ALR sulfhydryl oxidase domain"/>
    <property type="match status" value="1"/>
</dbReference>
<dbReference type="InterPro" id="IPR036774">
    <property type="entry name" value="ERV/ALR_sulphydryl_oxid_sf"/>
</dbReference>
<evidence type="ECO:0000256" key="7">
    <source>
        <dbReference type="SAM" id="Phobius"/>
    </source>
</evidence>
<keyword evidence="3" id="KW-0285">Flavoprotein</keyword>
<dbReference type="EMBL" id="MN740015">
    <property type="protein sequence ID" value="QHT84042.1"/>
    <property type="molecule type" value="Genomic_DNA"/>
</dbReference>
<dbReference type="EC" id="1.8.3.2" evidence="2"/>